<organism evidence="1 2">
    <name type="scientific">Trachipleistophora hominis</name>
    <name type="common">Microsporidian parasite</name>
    <dbReference type="NCBI Taxonomy" id="72359"/>
    <lineage>
        <taxon>Eukaryota</taxon>
        <taxon>Fungi</taxon>
        <taxon>Fungi incertae sedis</taxon>
        <taxon>Microsporidia</taxon>
        <taxon>Pleistophoridae</taxon>
        <taxon>Trachipleistophora</taxon>
    </lineage>
</organism>
<evidence type="ECO:0000313" key="2">
    <source>
        <dbReference type="Proteomes" id="UP000011185"/>
    </source>
</evidence>
<accession>L7JUI6</accession>
<proteinExistence type="predicted"/>
<dbReference type="InParanoid" id="L7JUI6"/>
<name>L7JUI6_TRAHO</name>
<gene>
    <name evidence="1" type="ORF">THOM_2656</name>
</gene>
<dbReference type="VEuPathDB" id="MicrosporidiaDB:THOM_2656"/>
<evidence type="ECO:0000313" key="1">
    <source>
        <dbReference type="EMBL" id="ELQ74422.1"/>
    </source>
</evidence>
<dbReference type="OMA" id="ENIRRMY"/>
<keyword evidence="2" id="KW-1185">Reference proteome</keyword>
<sequence>MLHQPNVLHIVKKFYKIRLYLRNTNLIKVGVAKNVLFVSPISINSSLVYTLNEKLIFKEKIINSTNHLLAIEVKGIITQRQLVMVLKKCLPTVFNVKVIKKMNNEEKVRNMYIHIKQSLVNILGACKGKKVMDEIFEDQNDEENFESEIESGSGCILSDFEII</sequence>
<dbReference type="HOGENOM" id="CLU_1628218_0_0_1"/>
<dbReference type="OrthoDB" id="2190746at2759"/>
<dbReference type="Proteomes" id="UP000011185">
    <property type="component" value="Unassembled WGS sequence"/>
</dbReference>
<reference evidence="1 2" key="1">
    <citation type="journal article" date="2012" name="PLoS Pathog.">
        <title>The genome of the obligate intracellular parasite Trachipleistophora hominis: new insights into microsporidian genome dynamics and reductive evolution.</title>
        <authorList>
            <person name="Heinz E."/>
            <person name="Williams T.A."/>
            <person name="Nakjang S."/>
            <person name="Noel C.J."/>
            <person name="Swan D.C."/>
            <person name="Goldberg A.V."/>
            <person name="Harris S.R."/>
            <person name="Weinmaier T."/>
            <person name="Markert S."/>
            <person name="Becher D."/>
            <person name="Bernhardt J."/>
            <person name="Dagan T."/>
            <person name="Hacker C."/>
            <person name="Lucocq J.M."/>
            <person name="Schweder T."/>
            <person name="Rattei T."/>
            <person name="Hall N."/>
            <person name="Hirt R.P."/>
            <person name="Embley T.M."/>
        </authorList>
    </citation>
    <scope>NUCLEOTIDE SEQUENCE [LARGE SCALE GENOMIC DNA]</scope>
</reference>
<protein>
    <submittedName>
        <fullName evidence="1">Uncharacterized protein</fullName>
    </submittedName>
</protein>
<dbReference type="AlphaFoldDB" id="L7JUI6"/>
<dbReference type="EMBL" id="JH994041">
    <property type="protein sequence ID" value="ELQ74422.1"/>
    <property type="molecule type" value="Genomic_DNA"/>
</dbReference>